<sequence>MIQLKNQLSRIVCICLISFIGLLFMNNNNRVMAMNQNNVLNQIVELNKKLNEELEEQNLMIAKALKPEFDAVTTTEDFLNQVKSLSASILNIKEKIYILTERQIIDEKTNTFINQRNDAIIELVNSQGDIRAQNIINISIINRQISCLSRKENRFKAFIQNRQYLFNNQASTSITK</sequence>
<reference evidence="4" key="1">
    <citation type="submission" date="2024-03" db="EMBL/GenBank/DDBJ databases">
        <title>The Complete Genome of 'Candidatus Phytoplasma fraxini' AshY1 from the Ash Yellows Group.</title>
        <authorList>
            <person name="Boehm J.W."/>
            <person name="Huettel B."/>
            <person name="Schneider B."/>
            <person name="Kube M."/>
        </authorList>
    </citation>
    <scope>NUCLEOTIDE SEQUENCE [LARGE SCALE GENOMIC DNA]</scope>
    <source>
        <strain evidence="4">AshY1</strain>
    </source>
</reference>
<evidence type="ECO:0000259" key="3">
    <source>
        <dbReference type="Pfam" id="PF12113"/>
    </source>
</evidence>
<dbReference type="Proteomes" id="UP001484199">
    <property type="component" value="Chromosome"/>
</dbReference>
<keyword evidence="2" id="KW-0812">Transmembrane</keyword>
<protein>
    <submittedName>
        <fullName evidence="4">SVM family protein</fullName>
    </submittedName>
</protein>
<evidence type="ECO:0000313" key="4">
    <source>
        <dbReference type="EMBL" id="WYY26599.1"/>
    </source>
</evidence>
<keyword evidence="2" id="KW-1133">Transmembrane helix</keyword>
<name>A0ABZ2U8J4_ASHYP</name>
<proteinExistence type="predicted"/>
<dbReference type="EMBL" id="CP146843">
    <property type="protein sequence ID" value="WYY26599.1"/>
    <property type="molecule type" value="Genomic_DNA"/>
</dbReference>
<keyword evidence="2" id="KW-0472">Membrane</keyword>
<gene>
    <name evidence="4" type="ORF">AshY1_04940</name>
</gene>
<evidence type="ECO:0000256" key="2">
    <source>
        <dbReference type="SAM" id="Phobius"/>
    </source>
</evidence>
<feature type="domain" description="Sequence-variable mosaic (SVM) signal sequence" evidence="3">
    <location>
        <begin position="1"/>
        <end position="34"/>
    </location>
</feature>
<feature type="transmembrane region" description="Helical" evidence="2">
    <location>
        <begin position="7"/>
        <end position="25"/>
    </location>
</feature>
<dbReference type="RefSeq" id="WP_341266500.1">
    <property type="nucleotide sequence ID" value="NZ_CP146843.1"/>
</dbReference>
<keyword evidence="5" id="KW-1185">Reference proteome</keyword>
<accession>A0ABZ2U8J4</accession>
<feature type="coiled-coil region" evidence="1">
    <location>
        <begin position="33"/>
        <end position="60"/>
    </location>
</feature>
<evidence type="ECO:0000313" key="5">
    <source>
        <dbReference type="Proteomes" id="UP001484199"/>
    </source>
</evidence>
<keyword evidence="1" id="KW-0175">Coiled coil</keyword>
<dbReference type="Pfam" id="PF12113">
    <property type="entry name" value="SVM_signal"/>
    <property type="match status" value="1"/>
</dbReference>
<organism evidence="4 5">
    <name type="scientific">Ash yellows phytoplasma</name>
    <dbReference type="NCBI Taxonomy" id="35780"/>
    <lineage>
        <taxon>Bacteria</taxon>
        <taxon>Bacillati</taxon>
        <taxon>Mycoplasmatota</taxon>
        <taxon>Mollicutes</taxon>
        <taxon>Acholeplasmatales</taxon>
        <taxon>Acholeplasmataceae</taxon>
        <taxon>Candidatus Phytoplasma</taxon>
        <taxon>16SrVII (Ash yellows group)</taxon>
    </lineage>
</organism>
<dbReference type="InterPro" id="IPR021970">
    <property type="entry name" value="SVM_signal"/>
</dbReference>
<evidence type="ECO:0000256" key="1">
    <source>
        <dbReference type="SAM" id="Coils"/>
    </source>
</evidence>